<gene>
    <name evidence="1" type="primary">pRts1_80</name>
</gene>
<organism evidence="1">
    <name type="scientific">Escherichia coli</name>
    <dbReference type="NCBI Taxonomy" id="562"/>
    <lineage>
        <taxon>Bacteria</taxon>
        <taxon>Pseudomonadati</taxon>
        <taxon>Pseudomonadota</taxon>
        <taxon>Gammaproteobacteria</taxon>
        <taxon>Enterobacterales</taxon>
        <taxon>Enterobacteriaceae</taxon>
        <taxon>Escherichia</taxon>
    </lineage>
</organism>
<geneLocation type="plasmid" evidence="1">
    <name>pRts1</name>
</geneLocation>
<dbReference type="EMBL" id="MN626604">
    <property type="protein sequence ID" value="QOE89720.1"/>
    <property type="molecule type" value="Genomic_DNA"/>
</dbReference>
<dbReference type="RefSeq" id="WP_176455173.1">
    <property type="nucleotide sequence ID" value="NZ_MN626604.1"/>
</dbReference>
<name>A0A7L8KA23_ECOLX</name>
<sequence>MNRHDHNNLLKTRPLAGFFFALTKATLSFNLADAVKPPNFRLTPLKHLCKQLRPPANPNKKQFCSHGLLTSIHTDFDSPMPFMASGFFVRRARCFSSSEDIDVFRHLLLNVVLYYLLINNS</sequence>
<accession>A0A7L8KA23</accession>
<evidence type="ECO:0000313" key="1">
    <source>
        <dbReference type="EMBL" id="QOE89720.1"/>
    </source>
</evidence>
<protein>
    <submittedName>
        <fullName evidence="1">Uncharacterized protein</fullName>
    </submittedName>
</protein>
<keyword evidence="1" id="KW-0614">Plasmid</keyword>
<dbReference type="AlphaFoldDB" id="A0A7L8KA23"/>
<proteinExistence type="predicted"/>
<reference evidence="1" key="1">
    <citation type="journal article" date="2020" name="Commun. Biol.">
        <title>Highly efficient gene transfer in the mouse gut microbiota is enabled by the Incl2 conjugative plasmid TP114.</title>
        <authorList>
            <person name="Neil K."/>
            <person name="Allard N."/>
            <person name="Grenier F."/>
            <person name="Burrus V."/>
            <person name="Rodrigue S."/>
        </authorList>
    </citation>
    <scope>NUCLEOTIDE SEQUENCE</scope>
    <source>
        <strain evidence="1">BM21</strain>
    </source>
</reference>